<name>A0A8X6GWR4_TRICU</name>
<evidence type="ECO:0000256" key="1">
    <source>
        <dbReference type="SAM" id="SignalP"/>
    </source>
</evidence>
<dbReference type="Proteomes" id="UP000887116">
    <property type="component" value="Unassembled WGS sequence"/>
</dbReference>
<evidence type="ECO:0000313" key="3">
    <source>
        <dbReference type="EMBL" id="GFR11943.1"/>
    </source>
</evidence>
<feature type="signal peptide" evidence="1">
    <location>
        <begin position="1"/>
        <end position="20"/>
    </location>
</feature>
<sequence length="81" mass="8626">MKFLILALTVLGVVVKLNDAKHVANSAQCPPIQCRAPCQLVPDDPNCPYCQCDDTCGFVCPASCNLISSNCPDCCPYACVC</sequence>
<gene>
    <name evidence="3" type="primary">NCL1_22246</name>
    <name evidence="3" type="ORF">TNCT_159651</name>
    <name evidence="2" type="ORF">TNCT_546451</name>
</gene>
<feature type="chain" id="PRO_5036658674" evidence="1">
    <location>
        <begin position="21"/>
        <end position="81"/>
    </location>
</feature>
<evidence type="ECO:0000313" key="4">
    <source>
        <dbReference type="Proteomes" id="UP000887116"/>
    </source>
</evidence>
<dbReference type="OrthoDB" id="6438168at2759"/>
<protein>
    <submittedName>
        <fullName evidence="3">Uncharacterized protein</fullName>
    </submittedName>
</protein>
<dbReference type="AlphaFoldDB" id="A0A8X6GWR4"/>
<dbReference type="EMBL" id="BMAO01016882">
    <property type="protein sequence ID" value="GFR11943.1"/>
    <property type="molecule type" value="Genomic_DNA"/>
</dbReference>
<comment type="caution">
    <text evidence="3">The sequence shown here is derived from an EMBL/GenBank/DDBJ whole genome shotgun (WGS) entry which is preliminary data.</text>
</comment>
<proteinExistence type="predicted"/>
<keyword evidence="4" id="KW-1185">Reference proteome</keyword>
<reference evidence="3" key="1">
    <citation type="submission" date="2020-07" db="EMBL/GenBank/DDBJ databases">
        <title>Multicomponent nature underlies the extraordinary mechanical properties of spider dragline silk.</title>
        <authorList>
            <person name="Kono N."/>
            <person name="Nakamura H."/>
            <person name="Mori M."/>
            <person name="Yoshida Y."/>
            <person name="Ohtoshi R."/>
            <person name="Malay A.D."/>
            <person name="Moran D.A.P."/>
            <person name="Tomita M."/>
            <person name="Numata K."/>
            <person name="Arakawa K."/>
        </authorList>
    </citation>
    <scope>NUCLEOTIDE SEQUENCE</scope>
</reference>
<accession>A0A8X6GWR4</accession>
<organism evidence="3 4">
    <name type="scientific">Trichonephila clavata</name>
    <name type="common">Joro spider</name>
    <name type="synonym">Nephila clavata</name>
    <dbReference type="NCBI Taxonomy" id="2740835"/>
    <lineage>
        <taxon>Eukaryota</taxon>
        <taxon>Metazoa</taxon>
        <taxon>Ecdysozoa</taxon>
        <taxon>Arthropoda</taxon>
        <taxon>Chelicerata</taxon>
        <taxon>Arachnida</taxon>
        <taxon>Araneae</taxon>
        <taxon>Araneomorphae</taxon>
        <taxon>Entelegynae</taxon>
        <taxon>Araneoidea</taxon>
        <taxon>Nephilidae</taxon>
        <taxon>Trichonephila</taxon>
    </lineage>
</organism>
<evidence type="ECO:0000313" key="2">
    <source>
        <dbReference type="EMBL" id="GFQ80519.1"/>
    </source>
</evidence>
<dbReference type="EMBL" id="BMAO01002409">
    <property type="protein sequence ID" value="GFQ80519.1"/>
    <property type="molecule type" value="Genomic_DNA"/>
</dbReference>
<keyword evidence="1" id="KW-0732">Signal</keyword>